<dbReference type="GO" id="GO:0055036">
    <property type="term" value="C:virion membrane"/>
    <property type="evidence" value="ECO:0007669"/>
    <property type="project" value="UniProtKB-SubCell"/>
</dbReference>
<evidence type="ECO:0000256" key="8">
    <source>
        <dbReference type="ARBA" id="ARBA00022844"/>
    </source>
</evidence>
<evidence type="ECO:0000313" key="17">
    <source>
        <dbReference type="EMBL" id="CAR70063.1"/>
    </source>
</evidence>
<feature type="transmembrane region" description="Helical" evidence="16">
    <location>
        <begin position="325"/>
        <end position="354"/>
    </location>
</feature>
<evidence type="ECO:0000256" key="2">
    <source>
        <dbReference type="ARBA" id="ARBA00022506"/>
    </source>
</evidence>
<evidence type="ECO:0000256" key="7">
    <source>
        <dbReference type="ARBA" id="ARBA00022804"/>
    </source>
</evidence>
<evidence type="ECO:0000256" key="14">
    <source>
        <dbReference type="RuleBase" id="RU003356"/>
    </source>
</evidence>
<keyword evidence="11" id="KW-0325">Glycoprotein</keyword>
<keyword evidence="2" id="KW-1168">Fusion of virus membrane with host membrane</keyword>
<feature type="compositionally biased region" description="Polar residues" evidence="15">
    <location>
        <begin position="118"/>
        <end position="135"/>
    </location>
</feature>
<organism evidence="17">
    <name type="scientific">Hepatitis B virus</name>
    <name type="common">HBV</name>
    <dbReference type="NCBI Taxonomy" id="10407"/>
    <lineage>
        <taxon>Viruses</taxon>
        <taxon>Riboviria</taxon>
        <taxon>Pararnavirae</taxon>
        <taxon>Artverviricota</taxon>
        <taxon>Revtraviricetes</taxon>
        <taxon>Blubervirales</taxon>
        <taxon>Hepadnaviridae</taxon>
        <taxon>Orthohepadnavirus</taxon>
        <taxon>Orthohepadnavirus hominoidei</taxon>
    </lineage>
</organism>
<reference evidence="17" key="1">
    <citation type="journal article" date="2008" name="J. Gen. Virol.">
        <title>Hepatitis B virus pre-S deletion mutations are a risk factor for hepatocellular carcinoma: a matched nested case-control study.</title>
        <authorList>
            <person name="Fang Z.L."/>
            <person name="Sabin C.A."/>
            <person name="Dong B.Q."/>
            <person name="Wei S.C."/>
            <person name="Chen Q.Y."/>
            <person name="Fang K.X."/>
            <person name="Yang J.Y."/>
            <person name="Huang J."/>
            <person name="Wang X.Y."/>
            <person name="Harrison T.J."/>
        </authorList>
    </citation>
    <scope>NUCLEOTIDE SEQUENCE</scope>
    <source>
        <strain evidence="17">XD241</strain>
    </source>
</reference>
<name>B5U8I8_HBV</name>
<evidence type="ECO:0000256" key="15">
    <source>
        <dbReference type="SAM" id="MobiDB-lite"/>
    </source>
</evidence>
<feature type="compositionally biased region" description="Polar residues" evidence="15">
    <location>
        <begin position="96"/>
        <end position="106"/>
    </location>
</feature>
<dbReference type="InterPro" id="IPR000349">
    <property type="entry name" value="HBV_HBSAG"/>
</dbReference>
<keyword evidence="6" id="KW-0519">Myristate</keyword>
<dbReference type="GO" id="GO:0046718">
    <property type="term" value="P:symbiont entry into host cell"/>
    <property type="evidence" value="ECO:0007669"/>
    <property type="project" value="UniProtKB-KW"/>
</dbReference>
<organismHost>
    <name type="scientific">Pan troglodytes</name>
    <name type="common">Chimpanzee</name>
    <dbReference type="NCBI Taxonomy" id="9598"/>
</organismHost>
<feature type="transmembrane region" description="Helical" evidence="16">
    <location>
        <begin position="163"/>
        <end position="187"/>
    </location>
</feature>
<keyword evidence="9 16" id="KW-1133">Transmembrane helix</keyword>
<keyword evidence="8" id="KW-0946">Virion</keyword>
<keyword evidence="3" id="KW-0945">Host-virus interaction</keyword>
<keyword evidence="10 16" id="KW-0472">Membrane</keyword>
<organismHost>
    <name type="scientific">Homo sapiens</name>
    <name type="common">Human</name>
    <dbReference type="NCBI Taxonomy" id="9606"/>
</organismHost>
<evidence type="ECO:0000256" key="13">
    <source>
        <dbReference type="ARBA" id="ARBA00023296"/>
    </source>
</evidence>
<evidence type="ECO:0000256" key="16">
    <source>
        <dbReference type="SAM" id="Phobius"/>
    </source>
</evidence>
<evidence type="ECO:0000256" key="5">
    <source>
        <dbReference type="ARBA" id="ARBA00022692"/>
    </source>
</evidence>
<protein>
    <recommendedName>
        <fullName evidence="14">Large envelope protein</fullName>
    </recommendedName>
</protein>
<feature type="region of interest" description="Disordered" evidence="15">
    <location>
        <begin position="1"/>
        <end position="135"/>
    </location>
</feature>
<dbReference type="EMBL" id="FM211411">
    <property type="protein sequence ID" value="CAR70063.1"/>
    <property type="molecule type" value="Genomic_DNA"/>
</dbReference>
<keyword evidence="5 16" id="KW-0812">Transmembrane</keyword>
<feature type="transmembrane region" description="Helical" evidence="16">
    <location>
        <begin position="360"/>
        <end position="380"/>
    </location>
</feature>
<sequence length="381" mass="41725">MGGWTSKPRKGMGTNLSVPNPLGFLPDHQLDPAFGANSNNPDWDFNPNKDHWPQAHQVGAGAFGPGFTPPHGGLLGWSPQAQGTLTNVPAVPPPASTNRQSGRQPTPISPPLRDSHPQAMQWNAGGSRSGTVNSAPNIASHVSSIFVRTGDPATNMENITSGFLGPLLVLQAGFFLLTMILSIAQILESWWTSLNFLRGAPGCIGQNSQSRTSICSPPYCPPTCPGYRWMCLRRIIIVLFSMLLCLIFLLVLLDYQGMLPVCPLIPGSSTTSTGPCKTCTTPAQGNSMYPSCCCTKPTDGNCTCIPIPSSWAFAKYLWEWASARFSWLSLLVPFVQWFVGLSPTVWLSIIWMMWYWGRSLYNILSPFIPLLPIFFCLWVYI</sequence>
<evidence type="ECO:0000256" key="4">
    <source>
        <dbReference type="ARBA" id="ARBA00022595"/>
    </source>
</evidence>
<dbReference type="GO" id="GO:0019062">
    <property type="term" value="P:virion attachment to host cell"/>
    <property type="evidence" value="ECO:0007669"/>
    <property type="project" value="UniProtKB-KW"/>
</dbReference>
<keyword evidence="7" id="KW-1161">Viral attachment to host cell</keyword>
<evidence type="ECO:0000256" key="11">
    <source>
        <dbReference type="ARBA" id="ARBA00023180"/>
    </source>
</evidence>
<keyword evidence="12" id="KW-0449">Lipoprotein</keyword>
<feature type="transmembrane region" description="Helical" evidence="16">
    <location>
        <begin position="235"/>
        <end position="253"/>
    </location>
</feature>
<gene>
    <name evidence="17" type="primary">S</name>
</gene>
<keyword evidence="13" id="KW-1160">Virus entry into host cell</keyword>
<evidence type="ECO:0000256" key="12">
    <source>
        <dbReference type="ARBA" id="ARBA00023288"/>
    </source>
</evidence>
<evidence type="ECO:0000256" key="9">
    <source>
        <dbReference type="ARBA" id="ARBA00022989"/>
    </source>
</evidence>
<evidence type="ECO:0000256" key="6">
    <source>
        <dbReference type="ARBA" id="ARBA00022707"/>
    </source>
</evidence>
<evidence type="ECO:0000256" key="1">
    <source>
        <dbReference type="ARBA" id="ARBA00004182"/>
    </source>
</evidence>
<evidence type="ECO:0000256" key="3">
    <source>
        <dbReference type="ARBA" id="ARBA00022581"/>
    </source>
</evidence>
<accession>B5U8I8</accession>
<comment type="subcellular location">
    <subcellularLocation>
        <location evidence="1">Virion membrane</location>
    </subcellularLocation>
</comment>
<evidence type="ECO:0000256" key="10">
    <source>
        <dbReference type="ARBA" id="ARBA00023136"/>
    </source>
</evidence>
<dbReference type="GO" id="GO:0039663">
    <property type="term" value="P:membrane fusion involved in viral entry into host cell"/>
    <property type="evidence" value="ECO:0007669"/>
    <property type="project" value="UniProtKB-KW"/>
</dbReference>
<proteinExistence type="predicted"/>
<dbReference type="Pfam" id="PF00695">
    <property type="entry name" value="vMSA"/>
    <property type="match status" value="1"/>
</dbReference>
<keyword evidence="4" id="KW-1162">Viral penetration into host cytoplasm</keyword>